<proteinExistence type="predicted"/>
<evidence type="ECO:0000313" key="1">
    <source>
        <dbReference type="EMBL" id="URJ51565.1"/>
    </source>
</evidence>
<protein>
    <submittedName>
        <fullName evidence="1">Uncharacterized protein</fullName>
    </submittedName>
</protein>
<reference evidence="1" key="1">
    <citation type="submission" date="2022-11" db="EMBL/GenBank/DDBJ databases">
        <authorList>
            <person name="Vasilchenko N.G."/>
            <person name="Prazdnova E.V."/>
            <person name="Gorovtsov A.V."/>
            <person name="Chistyakov V.A."/>
            <person name="Pak M.L."/>
        </authorList>
    </citation>
    <scope>NUCLEOTIDE SEQUENCE</scope>
    <source>
        <strain evidence="1">R 4.5</strain>
    </source>
</reference>
<dbReference type="AlphaFoldDB" id="A0A1D7MCZ9"/>
<dbReference type="Proteomes" id="UP001055784">
    <property type="component" value="Chromosome"/>
</dbReference>
<dbReference type="RefSeq" id="WP_061829178.1">
    <property type="nucleotide sequence ID" value="NZ_CP015423.1"/>
</dbReference>
<name>A0A1D7MCZ9_PAEPO</name>
<accession>A0A1D7MCZ9</accession>
<organism evidence="1 2">
    <name type="scientific">Paenibacillus polymyxa</name>
    <name type="common">Bacillus polymyxa</name>
    <dbReference type="NCBI Taxonomy" id="1406"/>
    <lineage>
        <taxon>Bacteria</taxon>
        <taxon>Bacillati</taxon>
        <taxon>Bacillota</taxon>
        <taxon>Bacilli</taxon>
        <taxon>Bacillales</taxon>
        <taxon>Paenibacillaceae</taxon>
        <taxon>Paenibacillus</taxon>
    </lineage>
</organism>
<dbReference type="EMBL" id="CP097770">
    <property type="protein sequence ID" value="URJ51565.1"/>
    <property type="molecule type" value="Genomic_DNA"/>
</dbReference>
<gene>
    <name evidence="1" type="ORF">MF626_000988</name>
</gene>
<sequence length="156" mass="18064">MTDQQDKPWIEGKSNDWHAYIAGTCTIEESARLEKLLLEDEQALMLYLVALEQLESTLKDYSAWMDTERFTDQVMAVLPEIEAEPSQVMFKKRRWFEKPVFHYVVAASLTLILLSSGAFDKMMPQTDGKPIPPKERVSYSEEVMRATTTWLDKLKP</sequence>
<evidence type="ECO:0000313" key="2">
    <source>
        <dbReference type="Proteomes" id="UP001055784"/>
    </source>
</evidence>